<comment type="caution">
    <text evidence="4">The sequence shown here is derived from an EMBL/GenBank/DDBJ whole genome shotgun (WGS) entry which is preliminary data.</text>
</comment>
<dbReference type="AlphaFoldDB" id="A0A927F9G9"/>
<evidence type="ECO:0000256" key="2">
    <source>
        <dbReference type="SAM" id="SignalP"/>
    </source>
</evidence>
<sequence length="1088" mass="120851">MSRFRVGICLGALSLGAVALFSQTNNNSVSWRALQAPNEAEGETLFQMIVPEDSGIRFENRYDHPQRWTQLWHQYFLGTFGSGLSLGDVNGDGLPDIFAVGKDSPNALYLNRGDFRFEDVTESAGLAGKAGIGAGSTLLDIDNDGDLDLYVTYTGFANELFINDGAGVFSEEAEQWGLAIDTGSNAPSFADYDRDGDLDLYLQCNFLQRSGIPEGMPDRLFENRDGTFVEVTEQAGISGAGQGHAAIWWDFDEDGWPDIYIANDFEPADKLYRNNKDGTFTDVINEAIVSSPYSAMGADLGDFNNDGRMDFMVSEMATHDYVKHHKTIGSIATKVLYADTDTVSQFMKNMVSLKIGPDQFAEVSYLLGLDATDWTWATRFADLDNDGLLDAYFANGMARAFHDGDIGKRSTQAKTGWQRMAYFKNSPQYDEQNLAYRNLGDFAFEDVSEEWGLDLIGVSFAAAFADFDGDGDLDMVLSNMEDNLTLYRNNATTGSRLLVELEGVDSNRGGVGAKLRLFVGDQVMAREVSLTRGYLSNDEPIVHFGLGKGSEIDRLEIEWPSGATQTVRELQAGRRYFVREQADETPLWGGEEPLFVRSEIGVPEETWSSEDHYQMFPMQLLIPAVEIRDGPELAVSDVNGDGYEDVLLGGATGQGTRLFLNRSGESLEWLELDDFEDDFDSEDKSLRLFDFEGDGDLDLFVASGGIELDPEDDFYEDRLYLNDGAGKFDRASRRTLRSEPYASGATAAIDYDNDGDLDLLVAGGSVKGMYPQYEDNLVWRRDEDGFVVDEDSAFAKAFRRSGNTSELLVVDWDGDGALDLVQAVIWGAPVLWRSEEGQLVRVADAFAEETMRGVWRSAAAGDFDGDGLIDLVFGNYGLNTKYKASEQEPVRLFAPDNQYLVNTYIEAKVRDGRVLPMENREVHDIQFPGLMDKTSENISAFAEMEVEEIFTAELLSKYKAYDMTETRSVVLMQTEAGRFVKRALPRWAQSGVGIDLLAVDVDSDGDLDLVMAHEMHAPKLWAERFLRGHLSLLLNDGSGEFEALLPWKSGLSTHGYPRRLAWSDLDRDGKGELLVSMNEGPLLVFRLR</sequence>
<evidence type="ECO:0000259" key="3">
    <source>
        <dbReference type="Pfam" id="PF07593"/>
    </source>
</evidence>
<evidence type="ECO:0000313" key="5">
    <source>
        <dbReference type="Proteomes" id="UP000622317"/>
    </source>
</evidence>
<proteinExistence type="predicted"/>
<dbReference type="EMBL" id="JACYFG010000038">
    <property type="protein sequence ID" value="MBD5780802.1"/>
    <property type="molecule type" value="Genomic_DNA"/>
</dbReference>
<keyword evidence="5" id="KW-1185">Reference proteome</keyword>
<dbReference type="SUPFAM" id="SSF69318">
    <property type="entry name" value="Integrin alpha N-terminal domain"/>
    <property type="match status" value="3"/>
</dbReference>
<name>A0A927F9G9_9BACT</name>
<accession>A0A927F9G9</accession>
<gene>
    <name evidence="4" type="ORF">IEN85_14980</name>
</gene>
<keyword evidence="1 2" id="KW-0732">Signal</keyword>
<feature type="signal peptide" evidence="2">
    <location>
        <begin position="1"/>
        <end position="19"/>
    </location>
</feature>
<organism evidence="4 5">
    <name type="scientific">Pelagicoccus enzymogenes</name>
    <dbReference type="NCBI Taxonomy" id="2773457"/>
    <lineage>
        <taxon>Bacteria</taxon>
        <taxon>Pseudomonadati</taxon>
        <taxon>Verrucomicrobiota</taxon>
        <taxon>Opitutia</taxon>
        <taxon>Puniceicoccales</taxon>
        <taxon>Pelagicoccaceae</taxon>
        <taxon>Pelagicoccus</taxon>
    </lineage>
</organism>
<dbReference type="PANTHER" id="PTHR16026:SF0">
    <property type="entry name" value="CARTILAGE ACIDIC PROTEIN 1"/>
    <property type="match status" value="1"/>
</dbReference>
<dbReference type="Pfam" id="PF07593">
    <property type="entry name" value="UnbV_ASPIC"/>
    <property type="match status" value="1"/>
</dbReference>
<dbReference type="InterPro" id="IPR011519">
    <property type="entry name" value="UnbV_ASPIC"/>
</dbReference>
<dbReference type="InterPro" id="IPR028994">
    <property type="entry name" value="Integrin_alpha_N"/>
</dbReference>
<dbReference type="Proteomes" id="UP000622317">
    <property type="component" value="Unassembled WGS sequence"/>
</dbReference>
<feature type="chain" id="PRO_5037358374" evidence="2">
    <location>
        <begin position="20"/>
        <end position="1088"/>
    </location>
</feature>
<dbReference type="RefSeq" id="WP_191617912.1">
    <property type="nucleotide sequence ID" value="NZ_JACYFG010000038.1"/>
</dbReference>
<feature type="domain" description="ASPIC/UnbV" evidence="3">
    <location>
        <begin position="510"/>
        <end position="576"/>
    </location>
</feature>
<dbReference type="InterPro" id="IPR027039">
    <property type="entry name" value="Crtac1"/>
</dbReference>
<dbReference type="PANTHER" id="PTHR16026">
    <property type="entry name" value="CARTILAGE ACIDIC PROTEIN 1"/>
    <property type="match status" value="1"/>
</dbReference>
<evidence type="ECO:0000256" key="1">
    <source>
        <dbReference type="ARBA" id="ARBA00022729"/>
    </source>
</evidence>
<dbReference type="InterPro" id="IPR013517">
    <property type="entry name" value="FG-GAP"/>
</dbReference>
<evidence type="ECO:0000313" key="4">
    <source>
        <dbReference type="EMBL" id="MBD5780802.1"/>
    </source>
</evidence>
<dbReference type="Gene3D" id="2.130.10.130">
    <property type="entry name" value="Integrin alpha, N-terminal"/>
    <property type="match status" value="4"/>
</dbReference>
<dbReference type="Pfam" id="PF13517">
    <property type="entry name" value="FG-GAP_3"/>
    <property type="match status" value="5"/>
</dbReference>
<reference evidence="4" key="1">
    <citation type="submission" date="2020-09" db="EMBL/GenBank/DDBJ databases">
        <title>Pelagicoccus enzymogenes sp. nov. with an EPS production, isolated from marine sediment.</title>
        <authorList>
            <person name="Feng X."/>
        </authorList>
    </citation>
    <scope>NUCLEOTIDE SEQUENCE</scope>
    <source>
        <strain evidence="4">NFK12</strain>
    </source>
</reference>
<protein>
    <submittedName>
        <fullName evidence="4">VCBS repeat-containing protein</fullName>
    </submittedName>
</protein>